<protein>
    <submittedName>
        <fullName evidence="2">Uncharacterized protein</fullName>
    </submittedName>
</protein>
<comment type="caution">
    <text evidence="2">The sequence shown here is derived from an EMBL/GenBank/DDBJ whole genome shotgun (WGS) entry which is preliminary data.</text>
</comment>
<dbReference type="EMBL" id="JARBHB010000011">
    <property type="protein sequence ID" value="KAJ8872829.1"/>
    <property type="molecule type" value="Genomic_DNA"/>
</dbReference>
<evidence type="ECO:0000256" key="1">
    <source>
        <dbReference type="SAM" id="MobiDB-lite"/>
    </source>
</evidence>
<proteinExistence type="predicted"/>
<evidence type="ECO:0000313" key="3">
    <source>
        <dbReference type="Proteomes" id="UP001159363"/>
    </source>
</evidence>
<organism evidence="2 3">
    <name type="scientific">Dryococelus australis</name>
    <dbReference type="NCBI Taxonomy" id="614101"/>
    <lineage>
        <taxon>Eukaryota</taxon>
        <taxon>Metazoa</taxon>
        <taxon>Ecdysozoa</taxon>
        <taxon>Arthropoda</taxon>
        <taxon>Hexapoda</taxon>
        <taxon>Insecta</taxon>
        <taxon>Pterygota</taxon>
        <taxon>Neoptera</taxon>
        <taxon>Polyneoptera</taxon>
        <taxon>Phasmatodea</taxon>
        <taxon>Verophasmatodea</taxon>
        <taxon>Anareolatae</taxon>
        <taxon>Phasmatidae</taxon>
        <taxon>Eurycanthinae</taxon>
        <taxon>Dryococelus</taxon>
    </lineage>
</organism>
<feature type="compositionally biased region" description="Polar residues" evidence="1">
    <location>
        <begin position="392"/>
        <end position="401"/>
    </location>
</feature>
<keyword evidence="3" id="KW-1185">Reference proteome</keyword>
<name>A0ABQ9GLE8_9NEOP</name>
<reference evidence="2 3" key="1">
    <citation type="submission" date="2023-02" db="EMBL/GenBank/DDBJ databases">
        <title>LHISI_Scaffold_Assembly.</title>
        <authorList>
            <person name="Stuart O.P."/>
            <person name="Cleave R."/>
            <person name="Magrath M.J.L."/>
            <person name="Mikheyev A.S."/>
        </authorList>
    </citation>
    <scope>NUCLEOTIDE SEQUENCE [LARGE SCALE GENOMIC DNA]</scope>
    <source>
        <strain evidence="2">Daus_M_001</strain>
        <tissue evidence="2">Leg muscle</tissue>
    </source>
</reference>
<feature type="region of interest" description="Disordered" evidence="1">
    <location>
        <begin position="124"/>
        <end position="148"/>
    </location>
</feature>
<sequence length="482" mass="51954">MYLANTKGTDQNRAGESSPTNYGQLIMVCCLMPEVSRSVLVVIKFRQLVQLKTVYASKRPTSTLDHIFFFTLLHFSVLDAPFPLLRETAENFFVLLQISSTAVDYPPEEADGTAGITPEEIDSDAAAAGTQSEEVDSTLSTSDVDGPATSGSITYSSCLHKLRQLPNDSDDHSSEFYFGSLPGGKRRGETKKMDTQLVNVTCQLHRRIALIILLGATVAEQFACSPLTKAIRVQSPPGYSGFSQMGIVPDDAVGRRVFSGISRFPAPSLRCCSILISITLIGSGDLDAGARASDIGGTASMQHRRRDIALRKDGLTSRRGNHLRSIGDDMRETAYASTANIARCLVGRISPALSWLRVALGRTTTYFRGGKLACVVRCPGDGEGVRHEEPSSEQPCDQTECSHAGKPGPHWHFPRSSCRKKPTASMARNCRRLHQVIDGALIASIGGAEVWSLGRGRLKEGMLSGINTGALARIVGPPSEGL</sequence>
<dbReference type="Proteomes" id="UP001159363">
    <property type="component" value="Chromosome 10"/>
</dbReference>
<feature type="compositionally biased region" description="Polar residues" evidence="1">
    <location>
        <begin position="129"/>
        <end position="148"/>
    </location>
</feature>
<gene>
    <name evidence="2" type="ORF">PR048_026445</name>
</gene>
<accession>A0ABQ9GLE8</accession>
<evidence type="ECO:0000313" key="2">
    <source>
        <dbReference type="EMBL" id="KAJ8872829.1"/>
    </source>
</evidence>
<feature type="region of interest" description="Disordered" evidence="1">
    <location>
        <begin position="384"/>
        <end position="417"/>
    </location>
</feature>